<sequence>MTASTESLIASVRSYADEWAGRVVKKSPFEHLEVKFAPRDYERVIEVRAEGTTGRASAAYGIMVEVGGLSQEVAKNRLKNATYEALSRLVRGQAVGPA</sequence>
<gene>
    <name evidence="1" type="ORF">FJZ00_01940</name>
</gene>
<proteinExistence type="predicted"/>
<dbReference type="Proteomes" id="UP000703893">
    <property type="component" value="Unassembled WGS sequence"/>
</dbReference>
<organism evidence="1 2">
    <name type="scientific">Candidatus Tanganyikabacteria bacterium</name>
    <dbReference type="NCBI Taxonomy" id="2961651"/>
    <lineage>
        <taxon>Bacteria</taxon>
        <taxon>Bacillati</taxon>
        <taxon>Candidatus Sericytochromatia</taxon>
        <taxon>Candidatus Tanganyikabacteria</taxon>
    </lineage>
</organism>
<evidence type="ECO:0000313" key="2">
    <source>
        <dbReference type="Proteomes" id="UP000703893"/>
    </source>
</evidence>
<reference evidence="1 2" key="1">
    <citation type="submission" date="2019-03" db="EMBL/GenBank/DDBJ databases">
        <title>Lake Tanganyika Metagenome-Assembled Genomes (MAGs).</title>
        <authorList>
            <person name="Tran P."/>
        </authorList>
    </citation>
    <scope>NUCLEOTIDE SEQUENCE [LARGE SCALE GENOMIC DNA]</scope>
    <source>
        <strain evidence="1">K_DeepCast_65m_m2_236</strain>
    </source>
</reference>
<protein>
    <submittedName>
        <fullName evidence="1">Uncharacterized protein</fullName>
    </submittedName>
</protein>
<dbReference type="AlphaFoldDB" id="A0A937X484"/>
<accession>A0A937X484</accession>
<comment type="caution">
    <text evidence="1">The sequence shown here is derived from an EMBL/GenBank/DDBJ whole genome shotgun (WGS) entry which is preliminary data.</text>
</comment>
<evidence type="ECO:0000313" key="1">
    <source>
        <dbReference type="EMBL" id="MBM3273885.1"/>
    </source>
</evidence>
<name>A0A937X484_9BACT</name>
<dbReference type="EMBL" id="VGJX01000069">
    <property type="protein sequence ID" value="MBM3273885.1"/>
    <property type="molecule type" value="Genomic_DNA"/>
</dbReference>